<evidence type="ECO:0000313" key="2">
    <source>
        <dbReference type="Proteomes" id="UP000007013"/>
    </source>
</evidence>
<protein>
    <submittedName>
        <fullName evidence="1">Uncharacterized protein</fullName>
    </submittedName>
</protein>
<dbReference type="KEGG" id="ote:Oter_0964"/>
<proteinExistence type="predicted"/>
<reference evidence="1 2" key="1">
    <citation type="journal article" date="2011" name="J. Bacteriol.">
        <title>Genome sequence of the verrucomicrobium Opitutus terrae PB90-1, an abundant inhabitant of rice paddy soil ecosystems.</title>
        <authorList>
            <person name="van Passel M.W."/>
            <person name="Kant R."/>
            <person name="Palva A."/>
            <person name="Copeland A."/>
            <person name="Lucas S."/>
            <person name="Lapidus A."/>
            <person name="Glavina del Rio T."/>
            <person name="Pitluck S."/>
            <person name="Goltsman E."/>
            <person name="Clum A."/>
            <person name="Sun H."/>
            <person name="Schmutz J."/>
            <person name="Larimer F.W."/>
            <person name="Land M.L."/>
            <person name="Hauser L."/>
            <person name="Kyrpides N."/>
            <person name="Mikhailova N."/>
            <person name="Richardson P.P."/>
            <person name="Janssen P.H."/>
            <person name="de Vos W.M."/>
            <person name="Smidt H."/>
        </authorList>
    </citation>
    <scope>NUCLEOTIDE SEQUENCE [LARGE SCALE GENOMIC DNA]</scope>
    <source>
        <strain evidence="2">DSM 11246 / JCM 15787 / PB90-1</strain>
    </source>
</reference>
<gene>
    <name evidence="1" type="ordered locus">Oter_0964</name>
</gene>
<accession>B1ZXN0</accession>
<keyword evidence="2" id="KW-1185">Reference proteome</keyword>
<dbReference type="HOGENOM" id="CLU_905671_0_0_0"/>
<dbReference type="STRING" id="452637.Oter_0964"/>
<organism evidence="1 2">
    <name type="scientific">Opitutus terrae (strain DSM 11246 / JCM 15787 / PB90-1)</name>
    <dbReference type="NCBI Taxonomy" id="452637"/>
    <lineage>
        <taxon>Bacteria</taxon>
        <taxon>Pseudomonadati</taxon>
        <taxon>Verrucomicrobiota</taxon>
        <taxon>Opitutia</taxon>
        <taxon>Opitutales</taxon>
        <taxon>Opitutaceae</taxon>
        <taxon>Opitutus</taxon>
    </lineage>
</organism>
<evidence type="ECO:0000313" key="1">
    <source>
        <dbReference type="EMBL" id="ACB74252.1"/>
    </source>
</evidence>
<sequence>MSVYHVTYSVRLPPRTKAELHQMRDSAASSEVVAALTAKGQPFGTSIHWYPDLREPKGALDFLQPTDTLLMTTRPAVDDVQIKADDQRGIICNSNSALEHAVLFSVLPYFSHLSRISVNLSPLAAALLPLDSASFANIEFHRYRTAYVMKRYAPGSPPAAAITHKRIERLSATYFIHLPQIPEFRCRLIASWGMNGFDTLLWNRQVRRSFSEWLDRPTFAIALWQFPDQETNDEHKRAPVQPTTPMIADDIEPQFVVAAVLSPTLLKRAFKLSCELLRIVKQTGGQWANVGQAIAYLRPGLVKLMAA</sequence>
<dbReference type="AlphaFoldDB" id="B1ZXN0"/>
<dbReference type="Proteomes" id="UP000007013">
    <property type="component" value="Chromosome"/>
</dbReference>
<name>B1ZXN0_OPITP</name>
<dbReference type="EMBL" id="CP001032">
    <property type="protein sequence ID" value="ACB74252.1"/>
    <property type="molecule type" value="Genomic_DNA"/>
</dbReference>